<keyword evidence="7" id="KW-1185">Reference proteome</keyword>
<reference evidence="6 7" key="1">
    <citation type="submission" date="2021-08" db="EMBL/GenBank/DDBJ databases">
        <title>Draft Genome Sequence of Phanerochaete sordida strain YK-624.</title>
        <authorList>
            <person name="Mori T."/>
            <person name="Dohra H."/>
            <person name="Suzuki T."/>
            <person name="Kawagishi H."/>
            <person name="Hirai H."/>
        </authorList>
    </citation>
    <scope>NUCLEOTIDE SEQUENCE [LARGE SCALE GENOMIC DNA]</scope>
    <source>
        <strain evidence="6 7">YK-624</strain>
    </source>
</reference>
<dbReference type="GO" id="GO:0000981">
    <property type="term" value="F:DNA-binding transcription factor activity, RNA polymerase II-specific"/>
    <property type="evidence" value="ECO:0007669"/>
    <property type="project" value="TreeGrafter"/>
</dbReference>
<protein>
    <submittedName>
        <fullName evidence="6">DUF4470 and zf-MYND domain-containing protein</fullName>
    </submittedName>
</protein>
<keyword evidence="1" id="KW-0479">Metal-binding</keyword>
<keyword evidence="2 4" id="KW-0863">Zinc-finger</keyword>
<feature type="domain" description="MYND-type" evidence="5">
    <location>
        <begin position="1110"/>
        <end position="1150"/>
    </location>
</feature>
<evidence type="ECO:0000313" key="7">
    <source>
        <dbReference type="Proteomes" id="UP000703269"/>
    </source>
</evidence>
<evidence type="ECO:0000256" key="2">
    <source>
        <dbReference type="ARBA" id="ARBA00022771"/>
    </source>
</evidence>
<dbReference type="Pfam" id="PF01753">
    <property type="entry name" value="zf-MYND"/>
    <property type="match status" value="1"/>
</dbReference>
<dbReference type="AlphaFoldDB" id="A0A9P3L912"/>
<keyword evidence="3" id="KW-0862">Zinc</keyword>
<dbReference type="OrthoDB" id="432970at2759"/>
<comment type="caution">
    <text evidence="6">The sequence shown here is derived from an EMBL/GenBank/DDBJ whole genome shotgun (WGS) entry which is preliminary data.</text>
</comment>
<dbReference type="Proteomes" id="UP000703269">
    <property type="component" value="Unassembled WGS sequence"/>
</dbReference>
<accession>A0A9P3L912</accession>
<evidence type="ECO:0000256" key="4">
    <source>
        <dbReference type="PROSITE-ProRule" id="PRU00134"/>
    </source>
</evidence>
<dbReference type="PANTHER" id="PTHR10237">
    <property type="entry name" value="DEFORMED EPIDERMAL AUTOREGULATORY FACTOR 1 HOMOLOG SUPPRESSIN"/>
    <property type="match status" value="1"/>
</dbReference>
<dbReference type="GO" id="GO:0005634">
    <property type="term" value="C:nucleus"/>
    <property type="evidence" value="ECO:0007669"/>
    <property type="project" value="TreeGrafter"/>
</dbReference>
<evidence type="ECO:0000256" key="3">
    <source>
        <dbReference type="ARBA" id="ARBA00022833"/>
    </source>
</evidence>
<evidence type="ECO:0000256" key="1">
    <source>
        <dbReference type="ARBA" id="ARBA00022723"/>
    </source>
</evidence>
<dbReference type="InterPro" id="IPR027974">
    <property type="entry name" value="DUF4470"/>
</dbReference>
<organism evidence="6 7">
    <name type="scientific">Phanerochaete sordida</name>
    <dbReference type="NCBI Taxonomy" id="48140"/>
    <lineage>
        <taxon>Eukaryota</taxon>
        <taxon>Fungi</taxon>
        <taxon>Dikarya</taxon>
        <taxon>Basidiomycota</taxon>
        <taxon>Agaricomycotina</taxon>
        <taxon>Agaricomycetes</taxon>
        <taxon>Polyporales</taxon>
        <taxon>Phanerochaetaceae</taxon>
        <taxon>Phanerochaete</taxon>
    </lineage>
</organism>
<gene>
    <name evidence="6" type="ORF">PsYK624_013200</name>
</gene>
<dbReference type="InterPro" id="IPR024119">
    <property type="entry name" value="TF_DEAF-1"/>
</dbReference>
<dbReference type="PROSITE" id="PS01360">
    <property type="entry name" value="ZF_MYND_1"/>
    <property type="match status" value="1"/>
</dbReference>
<dbReference type="PROSITE" id="PS50865">
    <property type="entry name" value="ZF_MYND_2"/>
    <property type="match status" value="1"/>
</dbReference>
<dbReference type="Pfam" id="PF14737">
    <property type="entry name" value="DUF4470"/>
    <property type="match status" value="1"/>
</dbReference>
<proteinExistence type="predicted"/>
<evidence type="ECO:0000259" key="5">
    <source>
        <dbReference type="PROSITE" id="PS50865"/>
    </source>
</evidence>
<evidence type="ECO:0000313" key="6">
    <source>
        <dbReference type="EMBL" id="GJE85242.1"/>
    </source>
</evidence>
<dbReference type="SUPFAM" id="SSF144232">
    <property type="entry name" value="HIT/MYND zinc finger-like"/>
    <property type="match status" value="1"/>
</dbReference>
<dbReference type="PANTHER" id="PTHR10237:SF14">
    <property type="entry name" value="MYND-TYPE DOMAIN-CONTAINING PROTEIN"/>
    <property type="match status" value="1"/>
</dbReference>
<dbReference type="EMBL" id="BPQB01000002">
    <property type="protein sequence ID" value="GJE85242.1"/>
    <property type="molecule type" value="Genomic_DNA"/>
</dbReference>
<dbReference type="InterPro" id="IPR002893">
    <property type="entry name" value="Znf_MYND"/>
</dbReference>
<sequence length="1156" mass="130416">MYSSPFSRTTEVMLSLDFTCCDIEPAVLARNILLYSLIVEDDFQGKQECIWSIFFHFYLDSTSLSLLLTQSKLLAELSKDFETWRTGPYAKFIHIGTSHTLRELHRHWTWYAETETLPAERRDKLSQSFSSRLGKTSKDPRGYVFTLPSKSTGPMWPNAAVALSEAHRRYWETGVTIIRPEDAGKATRFNPIFAYADAQEGLVANQDLSPYTPFLLAGLYNPPDGVSADQLPKPSLQNLNQAIREQFFAWCQAFRRSVQAGRVTLRMITSDALALCRAIQELKEYNRPTAQCRVSEWRAPMLVLDGDGYEQHPQVPTAPMSFDVIETSNLWDHIGILNILTTSVPLLKPSKWAVLYTEISFTYGQDHTKDFLSSLHADLNVISLLFDLVPVSYLWGFRSDCNIQELLAPCLAMNWTGFTERLTWRRPSTICGNQASGMTFAIEHEQLVGLLYNMVERMYSQERVAPENETLISQNERSRAHYNRTSLALMLGHISTRIQADWEQVVTDVWRRMDNVDRQMPQTLHFLHTSDFVDQLHLAGLYTFPALSQENPELYQNGSVGAFEGWRFIPTMVCIAISVPREAFEVLNDESSEHDPRIAAAIGSRKASHHFVSMETFYGTLSVEGEGILRRAYIDEDPLLKSGRSPIIVTFCLPAYLLAREPHETEVRLSVISTPHHSPLYRKLDLGRFYVTPLLSPDVYVLPWRPTVRGEGLAPVFVQRRIQPARSTPDAPSVTLDSTRQGIATFTRRIQVEEPSLRRLLANKATVVTTAQLDVSSIRVHIGSEKVDINFFQPITGQRARLRVSRKEAWIEVIVSPLKLGQLEGKAALDRFPILGTGTSFAWNMHRVPLSHLPRVSVLQPERLKWINHHLDFSLSDREQRIRDNGPATDSLVALKLSINTILKSFVGTAEDRFQIFALSRATGSPELFIFIHALRLDLGSHTIVADGYALPVTRDTSKDLLESLNAVRSHRLRLSDDEMESWKFLLPALVERCRDWAHGEDCAYTANPKVPLSTKPGDSPICSCGAGRVAPDFAAQEYAAPFAALATRIALSPLFSVSYVDPTCRAALRDDTTLPQLLRDHEVSSPAAFLLALHGSRRRLEQADSDTMCKRCGAWIPQGLRKHCGACQTAVYCSEHCQREAWATHKLTCAGRTRQ</sequence>
<dbReference type="GO" id="GO:0008270">
    <property type="term" value="F:zinc ion binding"/>
    <property type="evidence" value="ECO:0007669"/>
    <property type="project" value="UniProtKB-KW"/>
</dbReference>
<name>A0A9P3L912_9APHY</name>
<dbReference type="Gene3D" id="6.10.140.2220">
    <property type="match status" value="1"/>
</dbReference>